<proteinExistence type="predicted"/>
<name>A0ABV5K6J5_9ACTN</name>
<dbReference type="EMBL" id="JBHMDG010000001">
    <property type="protein sequence ID" value="MFB9311505.1"/>
    <property type="molecule type" value="Genomic_DNA"/>
</dbReference>
<organism evidence="2 3">
    <name type="scientific">Nocardioides plantarum</name>
    <dbReference type="NCBI Taxonomy" id="29299"/>
    <lineage>
        <taxon>Bacteria</taxon>
        <taxon>Bacillati</taxon>
        <taxon>Actinomycetota</taxon>
        <taxon>Actinomycetes</taxon>
        <taxon>Propionibacteriales</taxon>
        <taxon>Nocardioidaceae</taxon>
        <taxon>Nocardioides</taxon>
    </lineage>
</organism>
<reference evidence="2 3" key="1">
    <citation type="submission" date="2024-09" db="EMBL/GenBank/DDBJ databases">
        <authorList>
            <person name="Sun Q."/>
            <person name="Mori K."/>
        </authorList>
    </citation>
    <scope>NUCLEOTIDE SEQUENCE [LARGE SCALE GENOMIC DNA]</scope>
    <source>
        <strain evidence="2 3">JCM 9626</strain>
    </source>
</reference>
<sequence length="270" mass="28843">MGKQRRAYLHVGLDDGSGSVLDDALAAHEHALLDLHVRRPADAPATFRAVLDVLDLHGDWGYQRDEVDGAWTDLVARARKGRDTIVISQSLLARAEPDRARRVVEALDGFDVHAVVTARAPRPGSPAGGSGRDLAEVLPRWAGAVGAADRVHVLLGDPEATWKALGRVAGFGTASLRVAAPTPGAPTLVDPETAAAWRAVLGASSYDVVGDPDVLTGPAPDDSLAAVAAALAEAHDELSRLRHRTTDLEHRLARAERKRRKLKRRLSELD</sequence>
<keyword evidence="1" id="KW-0175">Coiled coil</keyword>
<protein>
    <submittedName>
        <fullName evidence="2">Uncharacterized protein</fullName>
    </submittedName>
</protein>
<accession>A0ABV5K6J5</accession>
<comment type="caution">
    <text evidence="2">The sequence shown here is derived from an EMBL/GenBank/DDBJ whole genome shotgun (WGS) entry which is preliminary data.</text>
</comment>
<evidence type="ECO:0000313" key="3">
    <source>
        <dbReference type="Proteomes" id="UP001589750"/>
    </source>
</evidence>
<evidence type="ECO:0000313" key="2">
    <source>
        <dbReference type="EMBL" id="MFB9311505.1"/>
    </source>
</evidence>
<feature type="coiled-coil region" evidence="1">
    <location>
        <begin position="224"/>
        <end position="265"/>
    </location>
</feature>
<gene>
    <name evidence="2" type="ORF">ACFFRI_00490</name>
</gene>
<evidence type="ECO:0000256" key="1">
    <source>
        <dbReference type="SAM" id="Coils"/>
    </source>
</evidence>
<dbReference type="Proteomes" id="UP001589750">
    <property type="component" value="Unassembled WGS sequence"/>
</dbReference>
<keyword evidence="3" id="KW-1185">Reference proteome</keyword>
<dbReference type="RefSeq" id="WP_140008707.1">
    <property type="nucleotide sequence ID" value="NZ_JBHMDG010000001.1"/>
</dbReference>